<dbReference type="Proteomes" id="UP000054097">
    <property type="component" value="Unassembled WGS sequence"/>
</dbReference>
<name>A0A0C3AFQ6_SERVB</name>
<proteinExistence type="predicted"/>
<gene>
    <name evidence="1" type="ORF">M408DRAFT_332331</name>
</gene>
<protein>
    <submittedName>
        <fullName evidence="1">Uncharacterized protein</fullName>
    </submittedName>
</protein>
<dbReference type="EMBL" id="KN824336">
    <property type="protein sequence ID" value="KIM23500.1"/>
    <property type="molecule type" value="Genomic_DNA"/>
</dbReference>
<reference evidence="1 2" key="1">
    <citation type="submission" date="2014-04" db="EMBL/GenBank/DDBJ databases">
        <authorList>
            <consortium name="DOE Joint Genome Institute"/>
            <person name="Kuo A."/>
            <person name="Zuccaro A."/>
            <person name="Kohler A."/>
            <person name="Nagy L.G."/>
            <person name="Floudas D."/>
            <person name="Copeland A."/>
            <person name="Barry K.W."/>
            <person name="Cichocki N."/>
            <person name="Veneault-Fourrey C."/>
            <person name="LaButti K."/>
            <person name="Lindquist E.A."/>
            <person name="Lipzen A."/>
            <person name="Lundell T."/>
            <person name="Morin E."/>
            <person name="Murat C."/>
            <person name="Sun H."/>
            <person name="Tunlid A."/>
            <person name="Henrissat B."/>
            <person name="Grigoriev I.V."/>
            <person name="Hibbett D.S."/>
            <person name="Martin F."/>
            <person name="Nordberg H.P."/>
            <person name="Cantor M.N."/>
            <person name="Hua S.X."/>
        </authorList>
    </citation>
    <scope>NUCLEOTIDE SEQUENCE [LARGE SCALE GENOMIC DNA]</scope>
    <source>
        <strain evidence="1 2">MAFF 305830</strain>
    </source>
</reference>
<reference evidence="2" key="2">
    <citation type="submission" date="2015-01" db="EMBL/GenBank/DDBJ databases">
        <title>Evolutionary Origins and Diversification of the Mycorrhizal Mutualists.</title>
        <authorList>
            <consortium name="DOE Joint Genome Institute"/>
            <consortium name="Mycorrhizal Genomics Consortium"/>
            <person name="Kohler A."/>
            <person name="Kuo A."/>
            <person name="Nagy L.G."/>
            <person name="Floudas D."/>
            <person name="Copeland A."/>
            <person name="Barry K.W."/>
            <person name="Cichocki N."/>
            <person name="Veneault-Fourrey C."/>
            <person name="LaButti K."/>
            <person name="Lindquist E.A."/>
            <person name="Lipzen A."/>
            <person name="Lundell T."/>
            <person name="Morin E."/>
            <person name="Murat C."/>
            <person name="Riley R."/>
            <person name="Ohm R."/>
            <person name="Sun H."/>
            <person name="Tunlid A."/>
            <person name="Henrissat B."/>
            <person name="Grigoriev I.V."/>
            <person name="Hibbett D.S."/>
            <person name="Martin F."/>
        </authorList>
    </citation>
    <scope>NUCLEOTIDE SEQUENCE [LARGE SCALE GENOMIC DNA]</scope>
    <source>
        <strain evidence="2">MAFF 305830</strain>
    </source>
</reference>
<evidence type="ECO:0000313" key="1">
    <source>
        <dbReference type="EMBL" id="KIM23500.1"/>
    </source>
</evidence>
<sequence length="52" mass="6090">MDPFSVPLTYFYLLQVICDDTYSNIVSLAYLSFLFLPRLYSRFTPHAFRGSC</sequence>
<organism evidence="1 2">
    <name type="scientific">Serendipita vermifera MAFF 305830</name>
    <dbReference type="NCBI Taxonomy" id="933852"/>
    <lineage>
        <taxon>Eukaryota</taxon>
        <taxon>Fungi</taxon>
        <taxon>Dikarya</taxon>
        <taxon>Basidiomycota</taxon>
        <taxon>Agaricomycotina</taxon>
        <taxon>Agaricomycetes</taxon>
        <taxon>Sebacinales</taxon>
        <taxon>Serendipitaceae</taxon>
        <taxon>Serendipita</taxon>
    </lineage>
</organism>
<evidence type="ECO:0000313" key="2">
    <source>
        <dbReference type="Proteomes" id="UP000054097"/>
    </source>
</evidence>
<accession>A0A0C3AFQ6</accession>
<dbReference type="AlphaFoldDB" id="A0A0C3AFQ6"/>
<dbReference type="HOGENOM" id="CLU_3088774_0_0_1"/>
<keyword evidence="2" id="KW-1185">Reference proteome</keyword>